<dbReference type="EMBL" id="GBRH01234219">
    <property type="protein sequence ID" value="JAD63676.1"/>
    <property type="molecule type" value="Transcribed_RNA"/>
</dbReference>
<reference evidence="2" key="1">
    <citation type="submission" date="2014-09" db="EMBL/GenBank/DDBJ databases">
        <authorList>
            <person name="Magalhaes I.L.F."/>
            <person name="Oliveira U."/>
            <person name="Santos F.R."/>
            <person name="Vidigal T.H.D.A."/>
            <person name="Brescovit A.D."/>
            <person name="Santos A.J."/>
        </authorList>
    </citation>
    <scope>NUCLEOTIDE SEQUENCE</scope>
    <source>
        <tissue evidence="2">Shoot tissue taken approximately 20 cm above the soil surface</tissue>
    </source>
</reference>
<proteinExistence type="predicted"/>
<keyword evidence="1" id="KW-0472">Membrane</keyword>
<sequence length="56" mass="6448">MLLIKISMFYVFILGSHFQIVSICLNIIRMLNLTSTLKLKLNYACLVSQTSQLKLK</sequence>
<keyword evidence="1" id="KW-0812">Transmembrane</keyword>
<dbReference type="AlphaFoldDB" id="A0A0A9BJZ4"/>
<accession>A0A0A9BJZ4</accession>
<protein>
    <submittedName>
        <fullName evidence="2">Uncharacterized protein</fullName>
    </submittedName>
</protein>
<feature type="transmembrane region" description="Helical" evidence="1">
    <location>
        <begin position="6"/>
        <end position="28"/>
    </location>
</feature>
<keyword evidence="1" id="KW-1133">Transmembrane helix</keyword>
<name>A0A0A9BJZ4_ARUDO</name>
<reference evidence="2" key="2">
    <citation type="journal article" date="2015" name="Data Brief">
        <title>Shoot transcriptome of the giant reed, Arundo donax.</title>
        <authorList>
            <person name="Barrero R.A."/>
            <person name="Guerrero F.D."/>
            <person name="Moolhuijzen P."/>
            <person name="Goolsby J.A."/>
            <person name="Tidwell J."/>
            <person name="Bellgard S.E."/>
            <person name="Bellgard M.I."/>
        </authorList>
    </citation>
    <scope>NUCLEOTIDE SEQUENCE</scope>
    <source>
        <tissue evidence="2">Shoot tissue taken approximately 20 cm above the soil surface</tissue>
    </source>
</reference>
<evidence type="ECO:0000313" key="2">
    <source>
        <dbReference type="EMBL" id="JAD63676.1"/>
    </source>
</evidence>
<organism evidence="2">
    <name type="scientific">Arundo donax</name>
    <name type="common">Giant reed</name>
    <name type="synonym">Donax arundinaceus</name>
    <dbReference type="NCBI Taxonomy" id="35708"/>
    <lineage>
        <taxon>Eukaryota</taxon>
        <taxon>Viridiplantae</taxon>
        <taxon>Streptophyta</taxon>
        <taxon>Embryophyta</taxon>
        <taxon>Tracheophyta</taxon>
        <taxon>Spermatophyta</taxon>
        <taxon>Magnoliopsida</taxon>
        <taxon>Liliopsida</taxon>
        <taxon>Poales</taxon>
        <taxon>Poaceae</taxon>
        <taxon>PACMAD clade</taxon>
        <taxon>Arundinoideae</taxon>
        <taxon>Arundineae</taxon>
        <taxon>Arundo</taxon>
    </lineage>
</organism>
<evidence type="ECO:0000256" key="1">
    <source>
        <dbReference type="SAM" id="Phobius"/>
    </source>
</evidence>